<keyword evidence="2" id="KW-1185">Reference proteome</keyword>
<proteinExistence type="predicted"/>
<dbReference type="EMBL" id="JBHRTG010000019">
    <property type="protein sequence ID" value="MFC3164989.1"/>
    <property type="molecule type" value="Genomic_DNA"/>
</dbReference>
<gene>
    <name evidence="1" type="ORF">ACFOHV_17040</name>
</gene>
<evidence type="ECO:0000313" key="2">
    <source>
        <dbReference type="Proteomes" id="UP001595647"/>
    </source>
</evidence>
<organism evidence="1 2">
    <name type="scientific">Ciceribacter thiooxidans</name>
    <dbReference type="NCBI Taxonomy" id="1969821"/>
    <lineage>
        <taxon>Bacteria</taxon>
        <taxon>Pseudomonadati</taxon>
        <taxon>Pseudomonadota</taxon>
        <taxon>Alphaproteobacteria</taxon>
        <taxon>Hyphomicrobiales</taxon>
        <taxon>Rhizobiaceae</taxon>
        <taxon>Ciceribacter</taxon>
    </lineage>
</organism>
<evidence type="ECO:0000313" key="1">
    <source>
        <dbReference type="EMBL" id="MFC3164989.1"/>
    </source>
</evidence>
<accession>A0ABV7I6U8</accession>
<sequence>MDVLKNIVLTAKAIHSELSDDLKPPEEGLPAKSQSVVNMSLVRGTRGYIERVANQVNGAYENGWYDAAAVMLRRLIETLIIEAFEKHSISDRIKNSTGDFFFLRDLIGATINETTWNLGRNAKQALPKLKDIGDKSAHSRRYLAHRTDIEQLIPDVRVAVQELIYLAGLK</sequence>
<reference evidence="2" key="1">
    <citation type="journal article" date="2019" name="Int. J. Syst. Evol. Microbiol.">
        <title>The Global Catalogue of Microorganisms (GCM) 10K type strain sequencing project: providing services to taxonomists for standard genome sequencing and annotation.</title>
        <authorList>
            <consortium name="The Broad Institute Genomics Platform"/>
            <consortium name="The Broad Institute Genome Sequencing Center for Infectious Disease"/>
            <person name="Wu L."/>
            <person name="Ma J."/>
        </authorList>
    </citation>
    <scope>NUCLEOTIDE SEQUENCE [LARGE SCALE GENOMIC DNA]</scope>
    <source>
        <strain evidence="2">KCTC 52231</strain>
    </source>
</reference>
<dbReference type="RefSeq" id="WP_210297075.1">
    <property type="nucleotide sequence ID" value="NZ_CP059896.1"/>
</dbReference>
<protein>
    <submittedName>
        <fullName evidence="1">DUF4145 domain-containing protein</fullName>
    </submittedName>
</protein>
<comment type="caution">
    <text evidence="1">The sequence shown here is derived from an EMBL/GenBank/DDBJ whole genome shotgun (WGS) entry which is preliminary data.</text>
</comment>
<name>A0ABV7I6U8_9HYPH</name>
<dbReference type="Proteomes" id="UP001595647">
    <property type="component" value="Unassembled WGS sequence"/>
</dbReference>